<evidence type="ECO:0000313" key="13">
    <source>
        <dbReference type="EMBL" id="CAD9966569.1"/>
    </source>
</evidence>
<dbReference type="EMBL" id="HBHT01018505">
    <property type="protein sequence ID" value="CAD9966569.1"/>
    <property type="molecule type" value="Transcribed_RNA"/>
</dbReference>
<keyword evidence="6" id="KW-0915">Sodium</keyword>
<evidence type="ECO:0000256" key="9">
    <source>
        <dbReference type="ARBA" id="ARBA00023201"/>
    </source>
</evidence>
<evidence type="ECO:0000256" key="10">
    <source>
        <dbReference type="ARBA" id="ARBA00023303"/>
    </source>
</evidence>
<evidence type="ECO:0000256" key="12">
    <source>
        <dbReference type="SAM" id="Phobius"/>
    </source>
</evidence>
<dbReference type="PANTHER" id="PTHR11690:SF300">
    <property type="entry name" value="PICKPOCKET PROTEIN 19"/>
    <property type="match status" value="1"/>
</dbReference>
<dbReference type="Pfam" id="PF00858">
    <property type="entry name" value="ASC"/>
    <property type="match status" value="2"/>
</dbReference>
<evidence type="ECO:0000256" key="6">
    <source>
        <dbReference type="ARBA" id="ARBA00023053"/>
    </source>
</evidence>
<proteinExistence type="inferred from homology"/>
<gene>
    <name evidence="13" type="ORF">APAL1065_LOCUS12418</name>
</gene>
<evidence type="ECO:0000256" key="4">
    <source>
        <dbReference type="ARBA" id="ARBA00022692"/>
    </source>
</evidence>
<evidence type="ECO:0000256" key="3">
    <source>
        <dbReference type="ARBA" id="ARBA00022461"/>
    </source>
</evidence>
<comment type="subcellular location">
    <subcellularLocation>
        <location evidence="1">Membrane</location>
        <topology evidence="1">Multi-pass membrane protein</topology>
    </subcellularLocation>
</comment>
<evidence type="ECO:0000256" key="5">
    <source>
        <dbReference type="ARBA" id="ARBA00022989"/>
    </source>
</evidence>
<sequence length="467" mass="52104">MTKDTGVESAATGFTDSRAYSMGDEPANGTATAVIEHMDEEEQKPLMEEEGNPTAGQVIEEWSGGTSVHGVALAFDSQSFRIWYRLLWGALVLTALALMVWQIESLIRQYRSFEVVTDTITIVPETMEFPEITVCNTNIVSKWRSETSGITSPASENELFQVTTPVSEFVVYAAFNGREILNISEAFAPIVTDYGVCWQFKTTERIVRPGQFGGLDVYVYLNQWDYMPDTDLAGAMVFALTPGTNINTQLPFTTVSPGKFAYLKLRQFQYGREKQAPWARCYSEAPAYTQEQCRRNCLYKAAREQCGCRGWGDRLEPQETRLCYSQPVEDGACIFNLEQTLDGIRSCTGTDCSLPPCVETEYAVDMTDADPSDVFLSSLFGLYNLTQEDFLKNFASIHVNFDRIRFEEFTESKALTLNQLLGSIGGSMGLFLGISALSVFEIFGDLCIFRLIPRCFGYGTLHGIGGR</sequence>
<evidence type="ECO:0000256" key="1">
    <source>
        <dbReference type="ARBA" id="ARBA00004141"/>
    </source>
</evidence>
<dbReference type="GO" id="GO:0005886">
    <property type="term" value="C:plasma membrane"/>
    <property type="evidence" value="ECO:0007669"/>
    <property type="project" value="TreeGrafter"/>
</dbReference>
<feature type="transmembrane region" description="Helical" evidence="12">
    <location>
        <begin position="82"/>
        <end position="103"/>
    </location>
</feature>
<keyword evidence="2 11" id="KW-0813">Transport</keyword>
<protein>
    <submittedName>
        <fullName evidence="13">Uncharacterized protein</fullName>
    </submittedName>
</protein>
<evidence type="ECO:0000256" key="11">
    <source>
        <dbReference type="RuleBase" id="RU000679"/>
    </source>
</evidence>
<dbReference type="InterPro" id="IPR001873">
    <property type="entry name" value="ENaC"/>
</dbReference>
<dbReference type="Gene3D" id="2.60.470.10">
    <property type="entry name" value="Acid-sensing ion channels like domains"/>
    <property type="match status" value="1"/>
</dbReference>
<dbReference type="PANTHER" id="PTHR11690">
    <property type="entry name" value="AMILORIDE-SENSITIVE SODIUM CHANNEL-RELATED"/>
    <property type="match status" value="1"/>
</dbReference>
<keyword evidence="10 11" id="KW-0407">Ion channel</keyword>
<comment type="similarity">
    <text evidence="11">Belongs to the amiloride-sensitive sodium channel (TC 1.A.6) family.</text>
</comment>
<evidence type="ECO:0000256" key="2">
    <source>
        <dbReference type="ARBA" id="ARBA00022448"/>
    </source>
</evidence>
<evidence type="ECO:0000256" key="7">
    <source>
        <dbReference type="ARBA" id="ARBA00023065"/>
    </source>
</evidence>
<dbReference type="Gene3D" id="1.10.287.770">
    <property type="entry name" value="YojJ-like"/>
    <property type="match status" value="1"/>
</dbReference>
<keyword evidence="7 11" id="KW-0406">Ion transport</keyword>
<dbReference type="AlphaFoldDB" id="A0A7S2YC10"/>
<keyword evidence="3 11" id="KW-0894">Sodium channel</keyword>
<organism evidence="13">
    <name type="scientific">Entomoneis paludosa</name>
    <dbReference type="NCBI Taxonomy" id="265537"/>
    <lineage>
        <taxon>Eukaryota</taxon>
        <taxon>Sar</taxon>
        <taxon>Stramenopiles</taxon>
        <taxon>Ochrophyta</taxon>
        <taxon>Bacillariophyta</taxon>
        <taxon>Bacillariophyceae</taxon>
        <taxon>Bacillariophycidae</taxon>
        <taxon>Entomoneidaceae</taxon>
        <taxon>Entomoneis</taxon>
    </lineage>
</organism>
<dbReference type="PRINTS" id="PR01078">
    <property type="entry name" value="AMINACHANNEL"/>
</dbReference>
<name>A0A7S2YC10_9STRA</name>
<keyword evidence="5 12" id="KW-1133">Transmembrane helix</keyword>
<keyword evidence="8 12" id="KW-0472">Membrane</keyword>
<evidence type="ECO:0000256" key="8">
    <source>
        <dbReference type="ARBA" id="ARBA00023136"/>
    </source>
</evidence>
<dbReference type="GO" id="GO:0015280">
    <property type="term" value="F:ligand-gated sodium channel activity"/>
    <property type="evidence" value="ECO:0007669"/>
    <property type="project" value="TreeGrafter"/>
</dbReference>
<keyword evidence="9 11" id="KW-0739">Sodium transport</keyword>
<keyword evidence="4 11" id="KW-0812">Transmembrane</keyword>
<accession>A0A7S2YC10</accession>
<reference evidence="13" key="1">
    <citation type="submission" date="2021-01" db="EMBL/GenBank/DDBJ databases">
        <authorList>
            <person name="Corre E."/>
            <person name="Pelletier E."/>
            <person name="Niang G."/>
            <person name="Scheremetjew M."/>
            <person name="Finn R."/>
            <person name="Kale V."/>
            <person name="Holt S."/>
            <person name="Cochrane G."/>
            <person name="Meng A."/>
            <person name="Brown T."/>
            <person name="Cohen L."/>
        </authorList>
    </citation>
    <scope>NUCLEOTIDE SEQUENCE</scope>
    <source>
        <strain evidence="13">CCMP125</strain>
    </source>
</reference>